<keyword evidence="1 3" id="KW-0547">Nucleotide-binding</keyword>
<dbReference type="InterPro" id="IPR017441">
    <property type="entry name" value="Protein_kinase_ATP_BS"/>
</dbReference>
<keyword evidence="4" id="KW-0723">Serine/threonine-protein kinase</keyword>
<evidence type="ECO:0000259" key="6">
    <source>
        <dbReference type="PROSITE" id="PS50011"/>
    </source>
</evidence>
<reference evidence="7 8" key="1">
    <citation type="submission" date="2019-05" db="EMBL/GenBank/DDBJ databases">
        <title>Another draft genome of Portunus trituberculatus and its Hox gene families provides insights of decapod evolution.</title>
        <authorList>
            <person name="Jeong J.-H."/>
            <person name="Song I."/>
            <person name="Kim S."/>
            <person name="Choi T."/>
            <person name="Kim D."/>
            <person name="Ryu S."/>
            <person name="Kim W."/>
        </authorList>
    </citation>
    <scope>NUCLEOTIDE SEQUENCE [LARGE SCALE GENOMIC DNA]</scope>
    <source>
        <tissue evidence="7">Muscle</tissue>
    </source>
</reference>
<dbReference type="EMBL" id="VSRR010011800">
    <property type="protein sequence ID" value="MPC53675.1"/>
    <property type="molecule type" value="Genomic_DNA"/>
</dbReference>
<dbReference type="SMART" id="SM00220">
    <property type="entry name" value="S_TKc"/>
    <property type="match status" value="1"/>
</dbReference>
<comment type="similarity">
    <text evidence="4">Belongs to the protein kinase superfamily.</text>
</comment>
<dbReference type="GO" id="GO:0004674">
    <property type="term" value="F:protein serine/threonine kinase activity"/>
    <property type="evidence" value="ECO:0007669"/>
    <property type="project" value="UniProtKB-KW"/>
</dbReference>
<dbReference type="InterPro" id="IPR008271">
    <property type="entry name" value="Ser/Thr_kinase_AS"/>
</dbReference>
<sequence>MKRKQLSLPQNEEIPVVTKKQKYSEEVVDDLTRESGVSKRNVLKHAETDSYTKEEKRERRQLKHNGVRVLHERRIREIKRFYCEYLGCGTYGSCCLVQDPKTSKDYVIKTFYEDMLKYLVEEALALKQNQAPGVQRLIGVCIHTRELVTVYAGVTIEEYFSTSISFADAILVVLQTSKTIQVISEAGYSHNDIKRDNVCVDYSRDKKGPVATIIDLGLAARVGTWEIYKNNNCDPEDFPWIAPELLHNTHPCSEASDVYSLALFVQNLLRLPEGRAPATLLVPLMGWVRAARNHDPQERPGLSALIEVQQVLLQEGRRQGASSGQSPSSGDNVSETLPTDETRGSTYWTSSQDGAATTESKDISS</sequence>
<comment type="caution">
    <text evidence="7">The sequence shown here is derived from an EMBL/GenBank/DDBJ whole genome shotgun (WGS) entry which is preliminary data.</text>
</comment>
<dbReference type="InterPro" id="IPR011009">
    <property type="entry name" value="Kinase-like_dom_sf"/>
</dbReference>
<dbReference type="GO" id="GO:0007165">
    <property type="term" value="P:signal transduction"/>
    <property type="evidence" value="ECO:0007669"/>
    <property type="project" value="TreeGrafter"/>
</dbReference>
<dbReference type="PROSITE" id="PS00107">
    <property type="entry name" value="PROTEIN_KINASE_ATP"/>
    <property type="match status" value="1"/>
</dbReference>
<dbReference type="InterPro" id="IPR000719">
    <property type="entry name" value="Prot_kinase_dom"/>
</dbReference>
<dbReference type="OrthoDB" id="6375533at2759"/>
<name>A0A5B7G8A7_PORTR</name>
<evidence type="ECO:0000313" key="8">
    <source>
        <dbReference type="Proteomes" id="UP000324222"/>
    </source>
</evidence>
<dbReference type="Gene3D" id="1.10.510.10">
    <property type="entry name" value="Transferase(Phosphotransferase) domain 1"/>
    <property type="match status" value="1"/>
</dbReference>
<evidence type="ECO:0000256" key="1">
    <source>
        <dbReference type="ARBA" id="ARBA00022741"/>
    </source>
</evidence>
<gene>
    <name evidence="7" type="primary">TESK2_1</name>
    <name evidence="7" type="ORF">E2C01_047572</name>
</gene>
<dbReference type="GO" id="GO:0005524">
    <property type="term" value="F:ATP binding"/>
    <property type="evidence" value="ECO:0007669"/>
    <property type="project" value="UniProtKB-UniRule"/>
</dbReference>
<keyword evidence="7" id="KW-0418">Kinase</keyword>
<evidence type="ECO:0000313" key="7">
    <source>
        <dbReference type="EMBL" id="MPC53675.1"/>
    </source>
</evidence>
<keyword evidence="7" id="KW-0808">Transferase</keyword>
<keyword evidence="2 3" id="KW-0067">ATP-binding</keyword>
<accession>A0A5B7G8A7</accession>
<dbReference type="Pfam" id="PF00069">
    <property type="entry name" value="Pkinase"/>
    <property type="match status" value="1"/>
</dbReference>
<dbReference type="SUPFAM" id="SSF56112">
    <property type="entry name" value="Protein kinase-like (PK-like)"/>
    <property type="match status" value="1"/>
</dbReference>
<dbReference type="PROSITE" id="PS00108">
    <property type="entry name" value="PROTEIN_KINASE_ST"/>
    <property type="match status" value="1"/>
</dbReference>
<dbReference type="PROSITE" id="PS50011">
    <property type="entry name" value="PROTEIN_KINASE_DOM"/>
    <property type="match status" value="1"/>
</dbReference>
<feature type="compositionally biased region" description="Polar residues" evidence="5">
    <location>
        <begin position="331"/>
        <end position="358"/>
    </location>
</feature>
<dbReference type="Proteomes" id="UP000324222">
    <property type="component" value="Unassembled WGS sequence"/>
</dbReference>
<dbReference type="PANTHER" id="PTHR48011:SF4">
    <property type="entry name" value="MITOGEN-ACTIVATED PROTEIN KINASE KINASE KINASE 19"/>
    <property type="match status" value="1"/>
</dbReference>
<feature type="binding site" evidence="3">
    <location>
        <position position="109"/>
    </location>
    <ligand>
        <name>ATP</name>
        <dbReference type="ChEBI" id="CHEBI:30616"/>
    </ligand>
</feature>
<dbReference type="CDD" id="cd00180">
    <property type="entry name" value="PKc"/>
    <property type="match status" value="1"/>
</dbReference>
<feature type="compositionally biased region" description="Low complexity" evidence="5">
    <location>
        <begin position="319"/>
        <end position="330"/>
    </location>
</feature>
<dbReference type="PANTHER" id="PTHR48011">
    <property type="entry name" value="CCR4-NOT TRANSCRIPTIONAL COMPLEX SUBUNIT CAF120-RELATED"/>
    <property type="match status" value="1"/>
</dbReference>
<evidence type="ECO:0000256" key="4">
    <source>
        <dbReference type="RuleBase" id="RU000304"/>
    </source>
</evidence>
<dbReference type="Gene3D" id="3.30.200.20">
    <property type="entry name" value="Phosphorylase Kinase, domain 1"/>
    <property type="match status" value="1"/>
</dbReference>
<dbReference type="AlphaFoldDB" id="A0A5B7G8A7"/>
<feature type="domain" description="Protein kinase" evidence="6">
    <location>
        <begin position="80"/>
        <end position="365"/>
    </location>
</feature>
<organism evidence="7 8">
    <name type="scientific">Portunus trituberculatus</name>
    <name type="common">Swimming crab</name>
    <name type="synonym">Neptunus trituberculatus</name>
    <dbReference type="NCBI Taxonomy" id="210409"/>
    <lineage>
        <taxon>Eukaryota</taxon>
        <taxon>Metazoa</taxon>
        <taxon>Ecdysozoa</taxon>
        <taxon>Arthropoda</taxon>
        <taxon>Crustacea</taxon>
        <taxon>Multicrustacea</taxon>
        <taxon>Malacostraca</taxon>
        <taxon>Eumalacostraca</taxon>
        <taxon>Eucarida</taxon>
        <taxon>Decapoda</taxon>
        <taxon>Pleocyemata</taxon>
        <taxon>Brachyura</taxon>
        <taxon>Eubrachyura</taxon>
        <taxon>Portunoidea</taxon>
        <taxon>Portunidae</taxon>
        <taxon>Portuninae</taxon>
        <taxon>Portunus</taxon>
    </lineage>
</organism>
<feature type="region of interest" description="Disordered" evidence="5">
    <location>
        <begin position="316"/>
        <end position="365"/>
    </location>
</feature>
<keyword evidence="8" id="KW-1185">Reference proteome</keyword>
<evidence type="ECO:0000256" key="5">
    <source>
        <dbReference type="SAM" id="MobiDB-lite"/>
    </source>
</evidence>
<proteinExistence type="inferred from homology"/>
<dbReference type="InterPro" id="IPR052751">
    <property type="entry name" value="Plant_MAPKKK"/>
</dbReference>
<protein>
    <submittedName>
        <fullName evidence="7">Dual specificity testis-specific protein kinase 2</fullName>
    </submittedName>
</protein>
<evidence type="ECO:0000256" key="3">
    <source>
        <dbReference type="PROSITE-ProRule" id="PRU10141"/>
    </source>
</evidence>
<evidence type="ECO:0000256" key="2">
    <source>
        <dbReference type="ARBA" id="ARBA00022840"/>
    </source>
</evidence>